<feature type="region of interest" description="Disordered" evidence="3">
    <location>
        <begin position="465"/>
        <end position="531"/>
    </location>
</feature>
<feature type="coiled-coil region" evidence="2">
    <location>
        <begin position="130"/>
        <end position="220"/>
    </location>
</feature>
<dbReference type="AlphaFoldDB" id="A0A7S0AL36"/>
<dbReference type="GO" id="GO:0036064">
    <property type="term" value="C:ciliary basal body"/>
    <property type="evidence" value="ECO:0007669"/>
    <property type="project" value="TreeGrafter"/>
</dbReference>
<gene>
    <name evidence="5" type="ORF">PBAH0796_LOCUS18263</name>
</gene>
<feature type="compositionally biased region" description="Basic residues" evidence="3">
    <location>
        <begin position="519"/>
        <end position="531"/>
    </location>
</feature>
<feature type="compositionally biased region" description="Basic and acidic residues" evidence="3">
    <location>
        <begin position="465"/>
        <end position="479"/>
    </location>
</feature>
<feature type="compositionally biased region" description="Acidic residues" evidence="3">
    <location>
        <begin position="480"/>
        <end position="497"/>
    </location>
</feature>
<dbReference type="PANTHER" id="PTHR46518">
    <property type="entry name" value="COILED-COIL DOMAIN-CONTAINING PROTEIN 151"/>
    <property type="match status" value="1"/>
</dbReference>
<evidence type="ECO:0000256" key="2">
    <source>
        <dbReference type="SAM" id="Coils"/>
    </source>
</evidence>
<feature type="compositionally biased region" description="Basic and acidic residues" evidence="3">
    <location>
        <begin position="508"/>
        <end position="518"/>
    </location>
</feature>
<evidence type="ECO:0000259" key="4">
    <source>
        <dbReference type="Pfam" id="PF21773"/>
    </source>
</evidence>
<protein>
    <recommendedName>
        <fullName evidence="4">ODAD1 central coiled coil region domain-containing protein</fullName>
    </recommendedName>
</protein>
<dbReference type="PANTHER" id="PTHR46518:SF1">
    <property type="entry name" value="OUTER DYNEIN ARM-DOCKING COMPLEX SUBUNIT 3"/>
    <property type="match status" value="1"/>
</dbReference>
<dbReference type="EMBL" id="HBEG01029929">
    <property type="protein sequence ID" value="CAD8367189.1"/>
    <property type="molecule type" value="Transcribed_RNA"/>
</dbReference>
<dbReference type="GO" id="GO:0003341">
    <property type="term" value="P:cilium movement"/>
    <property type="evidence" value="ECO:0007669"/>
    <property type="project" value="InterPro"/>
</dbReference>
<reference evidence="5" key="1">
    <citation type="submission" date="2021-01" db="EMBL/GenBank/DDBJ databases">
        <authorList>
            <person name="Corre E."/>
            <person name="Pelletier E."/>
            <person name="Niang G."/>
            <person name="Scheremetjew M."/>
            <person name="Finn R."/>
            <person name="Kale V."/>
            <person name="Holt S."/>
            <person name="Cochrane G."/>
            <person name="Meng A."/>
            <person name="Brown T."/>
            <person name="Cohen L."/>
        </authorList>
    </citation>
    <scope>NUCLEOTIDE SEQUENCE</scope>
    <source>
        <strain evidence="5">Pbaha01</strain>
    </source>
</reference>
<dbReference type="GO" id="GO:0097542">
    <property type="term" value="C:ciliary tip"/>
    <property type="evidence" value="ECO:0007669"/>
    <property type="project" value="TreeGrafter"/>
</dbReference>
<dbReference type="InterPro" id="IPR033192">
    <property type="entry name" value="ODAD3"/>
</dbReference>
<dbReference type="GO" id="GO:0035253">
    <property type="term" value="C:ciliary rootlet"/>
    <property type="evidence" value="ECO:0007669"/>
    <property type="project" value="TreeGrafter"/>
</dbReference>
<evidence type="ECO:0000313" key="5">
    <source>
        <dbReference type="EMBL" id="CAD8367189.1"/>
    </source>
</evidence>
<dbReference type="InterPro" id="IPR049258">
    <property type="entry name" value="ODAD1_CC"/>
</dbReference>
<dbReference type="GO" id="GO:0036158">
    <property type="term" value="P:outer dynein arm assembly"/>
    <property type="evidence" value="ECO:0007669"/>
    <property type="project" value="InterPro"/>
</dbReference>
<accession>A0A7S0AL36</accession>
<evidence type="ECO:0000256" key="3">
    <source>
        <dbReference type="SAM" id="MobiDB-lite"/>
    </source>
</evidence>
<evidence type="ECO:0000256" key="1">
    <source>
        <dbReference type="ARBA" id="ARBA00023054"/>
    </source>
</evidence>
<feature type="coiled-coil region" evidence="2">
    <location>
        <begin position="13"/>
        <end position="94"/>
    </location>
</feature>
<feature type="domain" description="ODAD1 central coiled coil region" evidence="4">
    <location>
        <begin position="128"/>
        <end position="407"/>
    </location>
</feature>
<dbReference type="Pfam" id="PF21773">
    <property type="entry name" value="ODAD1_CC"/>
    <property type="match status" value="1"/>
</dbReference>
<sequence>MATKTAMSPEEQLDDLQRRFQLLEGERKATYETAKLNIQQNKEIIGQMKEENKTLRNSIAHLRNEKPQSTEKQLEKTMSDVQILQRKVDVLRAENTKKRATFDQLDKKVRELSSGAKMHSSEASPEMRQIRVLENRLDKAMIKYNEAQSIRKTYEAIVKRLKEERIGFDGQLAAIERTLKAKERDYEELLLLSHDAYHAKEMAQAELHRFEQGVMEERNQRDKEVQEKKVLVEQRVQMNKRLEQREKMLKSQQELDKQGERQKEMTYTSDLNAGISNDYAHEERQKLLDYEEAFHAIKEATGVSDPNEVIQKFLTQEDTQKNLQNLMKENQATIDRLTEDRRRLRLQVEELKFGSEGNVGRRQAIDDFETNLAEAQEKFDRNKGKFERMAKMLIDMKAGIDHLGEKLMPIRLDGEATIEVNDETVEEVLQQCELKISKLLSLTHHLEDPNDRKRMLDEERYEEKLMMKSQSDARIKLADKEEEADNDSEDFDEEMDEDVWHRKQVKYNSERILEEQQTKNRKKNKKAKKDG</sequence>
<proteinExistence type="predicted"/>
<organism evidence="5">
    <name type="scientific">Pyrodinium bahamense</name>
    <dbReference type="NCBI Taxonomy" id="73915"/>
    <lineage>
        <taxon>Eukaryota</taxon>
        <taxon>Sar</taxon>
        <taxon>Alveolata</taxon>
        <taxon>Dinophyceae</taxon>
        <taxon>Gonyaulacales</taxon>
        <taxon>Pyrocystaceae</taxon>
        <taxon>Pyrodinium</taxon>
    </lineage>
</organism>
<feature type="coiled-coil region" evidence="2">
    <location>
        <begin position="316"/>
        <end position="385"/>
    </location>
</feature>
<name>A0A7S0AL36_9DINO</name>
<keyword evidence="1 2" id="KW-0175">Coiled coil</keyword>